<evidence type="ECO:0000313" key="4">
    <source>
        <dbReference type="Proteomes" id="UP000077469"/>
    </source>
</evidence>
<dbReference type="Pfam" id="PF13439">
    <property type="entry name" value="Glyco_transf_4"/>
    <property type="match status" value="1"/>
</dbReference>
<dbReference type="EMBL" id="CP007141">
    <property type="protein sequence ID" value="AJC73789.1"/>
    <property type="molecule type" value="Genomic_DNA"/>
</dbReference>
<evidence type="ECO:0000259" key="2">
    <source>
        <dbReference type="Pfam" id="PF13439"/>
    </source>
</evidence>
<dbReference type="InterPro" id="IPR050194">
    <property type="entry name" value="Glycosyltransferase_grp1"/>
</dbReference>
<evidence type="ECO:0000313" key="3">
    <source>
        <dbReference type="EMBL" id="AJC73789.1"/>
    </source>
</evidence>
<feature type="domain" description="Glycosyl transferase family 1" evidence="1">
    <location>
        <begin position="149"/>
        <end position="310"/>
    </location>
</feature>
<dbReference type="InterPro" id="IPR001296">
    <property type="entry name" value="Glyco_trans_1"/>
</dbReference>
<name>A0A0X1KRD3_9THEM</name>
<dbReference type="CDD" id="cd03801">
    <property type="entry name" value="GT4_PimA-like"/>
    <property type="match status" value="1"/>
</dbReference>
<dbReference type="PANTHER" id="PTHR45947:SF3">
    <property type="entry name" value="SULFOQUINOVOSYL TRANSFERASE SQD2"/>
    <property type="match status" value="1"/>
</dbReference>
<keyword evidence="3" id="KW-0808">Transferase</keyword>
<gene>
    <name evidence="3" type="ORF">AJ81_05795</name>
</gene>
<keyword evidence="4" id="KW-1185">Reference proteome</keyword>
<dbReference type="PATRIC" id="fig|1123384.7.peg.1161"/>
<dbReference type="PaxDb" id="1123384-AJ81_05795"/>
<accession>A0A0X1KRD3</accession>
<dbReference type="PANTHER" id="PTHR45947">
    <property type="entry name" value="SULFOQUINOVOSYL TRANSFERASE SQD2"/>
    <property type="match status" value="1"/>
</dbReference>
<dbReference type="Proteomes" id="UP000077469">
    <property type="component" value="Chromosome"/>
</dbReference>
<sequence length="338" mass="38518">MKVLLYAEAKRLLSRSGIGIALKHQMEALKRANVDFTLDIDDEYDLAHINTVGPGARFLASSCRSRNIPVIWHVHTTAEDIRNSFLFSNVYSRYARFSLSRIYSKANFLLFPTPYTEKIVRGYGVRVPGAVVSNGVDTEFFRRDEDRAKQFRKKLSLTGPIVLCVALPFRRKGIHDFVEVARKLKEYHFVWIGSKAIASLLPRDVKKLLKNPPPNVLFPGFMPQEELVGAYSAADVFFFPSYEENEGIAVLEALSCECAVVVRDIPVYEGWLQNGVNCLKAESNEDFEAAIRRLVEDRDLARDLGQEARKTALERDLIVVGRKLKTVYEDVLRKWRKS</sequence>
<dbReference type="GO" id="GO:0016757">
    <property type="term" value="F:glycosyltransferase activity"/>
    <property type="evidence" value="ECO:0007669"/>
    <property type="project" value="InterPro"/>
</dbReference>
<feature type="domain" description="Glycosyltransferase subfamily 4-like N-terminal" evidence="2">
    <location>
        <begin position="43"/>
        <end position="139"/>
    </location>
</feature>
<proteinExistence type="predicted"/>
<reference evidence="3 4" key="1">
    <citation type="submission" date="2014-01" db="EMBL/GenBank/DDBJ databases">
        <title>Genome sequencing of Thermotog hypogea.</title>
        <authorList>
            <person name="Zhang X."/>
            <person name="Alvare G."/>
            <person name="Fristensky B."/>
            <person name="Chen L."/>
            <person name="Suen T."/>
            <person name="Chen Q."/>
            <person name="Ma K."/>
        </authorList>
    </citation>
    <scope>NUCLEOTIDE SEQUENCE [LARGE SCALE GENOMIC DNA]</scope>
    <source>
        <strain evidence="3 4">DSM 11164</strain>
    </source>
</reference>
<dbReference type="Pfam" id="PF00534">
    <property type="entry name" value="Glycos_transf_1"/>
    <property type="match status" value="1"/>
</dbReference>
<dbReference type="InterPro" id="IPR028098">
    <property type="entry name" value="Glyco_trans_4-like_N"/>
</dbReference>
<dbReference type="SUPFAM" id="SSF53756">
    <property type="entry name" value="UDP-Glycosyltransferase/glycogen phosphorylase"/>
    <property type="match status" value="1"/>
</dbReference>
<dbReference type="STRING" id="1123384.AJ81_05795"/>
<dbReference type="KEGG" id="phy:AJ81_05795"/>
<protein>
    <submittedName>
        <fullName evidence="3">Glycosyl transferase family 1</fullName>
    </submittedName>
</protein>
<evidence type="ECO:0000259" key="1">
    <source>
        <dbReference type="Pfam" id="PF00534"/>
    </source>
</evidence>
<dbReference type="OrthoDB" id="179766at2"/>
<dbReference type="Gene3D" id="3.40.50.2000">
    <property type="entry name" value="Glycogen Phosphorylase B"/>
    <property type="match status" value="2"/>
</dbReference>
<organism evidence="3 4">
    <name type="scientific">Pseudothermotoga hypogea DSM 11164 = NBRC 106472</name>
    <dbReference type="NCBI Taxonomy" id="1123384"/>
    <lineage>
        <taxon>Bacteria</taxon>
        <taxon>Thermotogati</taxon>
        <taxon>Thermotogota</taxon>
        <taxon>Thermotogae</taxon>
        <taxon>Thermotogales</taxon>
        <taxon>Thermotogaceae</taxon>
        <taxon>Pseudothermotoga</taxon>
    </lineage>
</organism>
<dbReference type="AlphaFoldDB" id="A0A0X1KRD3"/>
<dbReference type="RefSeq" id="WP_031505523.1">
    <property type="nucleotide sequence ID" value="NC_022795.1"/>
</dbReference>